<name>A0A2T9JFP0_9CAUL</name>
<organism evidence="2 3">
    <name type="scientific">Caulobacter radicis</name>
    <dbReference type="NCBI Taxonomy" id="2172650"/>
    <lineage>
        <taxon>Bacteria</taxon>
        <taxon>Pseudomonadati</taxon>
        <taxon>Pseudomonadota</taxon>
        <taxon>Alphaproteobacteria</taxon>
        <taxon>Caulobacterales</taxon>
        <taxon>Caulobacteraceae</taxon>
        <taxon>Caulobacter</taxon>
    </lineage>
</organism>
<accession>A0A2T9JFP0</accession>
<feature type="transmembrane region" description="Helical" evidence="1">
    <location>
        <begin position="112"/>
        <end position="137"/>
    </location>
</feature>
<evidence type="ECO:0000313" key="3">
    <source>
        <dbReference type="Proteomes" id="UP000244913"/>
    </source>
</evidence>
<proteinExistence type="predicted"/>
<evidence type="ECO:0000256" key="1">
    <source>
        <dbReference type="SAM" id="Phobius"/>
    </source>
</evidence>
<sequence>MVTFAASFGAALVLGFVAAIVAELGKLKPELTVYAFIAIALSVVAVMALMLWLTARWWRVADEAAREAHKWSWYWGGSTGLALGGVPFILLYTMPETVDAMLPADLTTAQAVVLGMGLLGGLQLAGYGLFWAGWWLARR</sequence>
<dbReference type="EMBL" id="QDKP01000036">
    <property type="protein sequence ID" value="PVM82511.1"/>
    <property type="molecule type" value="Genomic_DNA"/>
</dbReference>
<keyword evidence="1" id="KW-0472">Membrane</keyword>
<keyword evidence="1" id="KW-0812">Transmembrane</keyword>
<keyword evidence="1" id="KW-1133">Transmembrane helix</keyword>
<reference evidence="2 3" key="1">
    <citation type="submission" date="2018-04" db="EMBL/GenBank/DDBJ databases">
        <title>The genome sequence of Caulobacter sp. 736.</title>
        <authorList>
            <person name="Gao J."/>
            <person name="Sun J."/>
        </authorList>
    </citation>
    <scope>NUCLEOTIDE SEQUENCE [LARGE SCALE GENOMIC DNA]</scope>
    <source>
        <strain evidence="2 3">736</strain>
    </source>
</reference>
<gene>
    <name evidence="2" type="ORF">DDF65_11975</name>
</gene>
<feature type="transmembrane region" description="Helical" evidence="1">
    <location>
        <begin position="32"/>
        <end position="53"/>
    </location>
</feature>
<feature type="transmembrane region" description="Helical" evidence="1">
    <location>
        <begin position="73"/>
        <end position="92"/>
    </location>
</feature>
<comment type="caution">
    <text evidence="2">The sequence shown here is derived from an EMBL/GenBank/DDBJ whole genome shotgun (WGS) entry which is preliminary data.</text>
</comment>
<evidence type="ECO:0000313" key="2">
    <source>
        <dbReference type="EMBL" id="PVM82511.1"/>
    </source>
</evidence>
<keyword evidence="3" id="KW-1185">Reference proteome</keyword>
<dbReference type="Proteomes" id="UP000244913">
    <property type="component" value="Unassembled WGS sequence"/>
</dbReference>
<dbReference type="AlphaFoldDB" id="A0A2T9JFP0"/>
<protein>
    <submittedName>
        <fullName evidence="2">Uncharacterized protein</fullName>
    </submittedName>
</protein>